<name>A0A811KG65_9BILA</name>
<feature type="compositionally biased region" description="Low complexity" evidence="1">
    <location>
        <begin position="430"/>
        <end position="440"/>
    </location>
</feature>
<feature type="compositionally biased region" description="Basic and acidic residues" evidence="1">
    <location>
        <begin position="1108"/>
        <end position="1119"/>
    </location>
</feature>
<evidence type="ECO:0000313" key="3">
    <source>
        <dbReference type="Proteomes" id="UP000614601"/>
    </source>
</evidence>
<gene>
    <name evidence="2" type="ORF">BOKJ2_LOCUS5526</name>
</gene>
<feature type="compositionally biased region" description="Basic and acidic residues" evidence="1">
    <location>
        <begin position="698"/>
        <end position="728"/>
    </location>
</feature>
<dbReference type="EMBL" id="CAJFCW020000003">
    <property type="protein sequence ID" value="CAG9102498.1"/>
    <property type="molecule type" value="Genomic_DNA"/>
</dbReference>
<dbReference type="OrthoDB" id="5873432at2759"/>
<feature type="region of interest" description="Disordered" evidence="1">
    <location>
        <begin position="544"/>
        <end position="563"/>
    </location>
</feature>
<feature type="region of interest" description="Disordered" evidence="1">
    <location>
        <begin position="142"/>
        <end position="200"/>
    </location>
</feature>
<feature type="compositionally biased region" description="Polar residues" evidence="1">
    <location>
        <begin position="346"/>
        <end position="369"/>
    </location>
</feature>
<feature type="region of interest" description="Disordered" evidence="1">
    <location>
        <begin position="1010"/>
        <end position="1040"/>
    </location>
</feature>
<comment type="caution">
    <text evidence="2">The sequence shown here is derived from an EMBL/GenBank/DDBJ whole genome shotgun (WGS) entry which is preliminary data.</text>
</comment>
<feature type="compositionally biased region" description="Basic and acidic residues" evidence="1">
    <location>
        <begin position="860"/>
        <end position="879"/>
    </location>
</feature>
<feature type="compositionally biased region" description="Low complexity" evidence="1">
    <location>
        <begin position="295"/>
        <end position="306"/>
    </location>
</feature>
<feature type="compositionally biased region" description="Basic and acidic residues" evidence="1">
    <location>
        <begin position="627"/>
        <end position="655"/>
    </location>
</feature>
<feature type="compositionally biased region" description="Low complexity" evidence="1">
    <location>
        <begin position="147"/>
        <end position="175"/>
    </location>
</feature>
<feature type="compositionally biased region" description="Basic and acidic residues" evidence="1">
    <location>
        <begin position="517"/>
        <end position="529"/>
    </location>
</feature>
<feature type="region of interest" description="Disordered" evidence="1">
    <location>
        <begin position="1067"/>
        <end position="1090"/>
    </location>
</feature>
<organism evidence="2 3">
    <name type="scientific">Bursaphelenchus okinawaensis</name>
    <dbReference type="NCBI Taxonomy" id="465554"/>
    <lineage>
        <taxon>Eukaryota</taxon>
        <taxon>Metazoa</taxon>
        <taxon>Ecdysozoa</taxon>
        <taxon>Nematoda</taxon>
        <taxon>Chromadorea</taxon>
        <taxon>Rhabditida</taxon>
        <taxon>Tylenchina</taxon>
        <taxon>Tylenchomorpha</taxon>
        <taxon>Aphelenchoidea</taxon>
        <taxon>Aphelenchoididae</taxon>
        <taxon>Bursaphelenchus</taxon>
    </lineage>
</organism>
<feature type="compositionally biased region" description="Low complexity" evidence="1">
    <location>
        <begin position="500"/>
        <end position="510"/>
    </location>
</feature>
<feature type="compositionally biased region" description="Low complexity" evidence="1">
    <location>
        <begin position="314"/>
        <end position="326"/>
    </location>
</feature>
<evidence type="ECO:0000256" key="1">
    <source>
        <dbReference type="SAM" id="MobiDB-lite"/>
    </source>
</evidence>
<proteinExistence type="predicted"/>
<dbReference type="Proteomes" id="UP000614601">
    <property type="component" value="Unassembled WGS sequence"/>
</dbReference>
<feature type="compositionally biased region" description="Low complexity" evidence="1">
    <location>
        <begin position="1167"/>
        <end position="1189"/>
    </location>
</feature>
<feature type="compositionally biased region" description="Polar residues" evidence="1">
    <location>
        <begin position="1140"/>
        <end position="1163"/>
    </location>
</feature>
<feature type="region of interest" description="Disordered" evidence="1">
    <location>
        <begin position="849"/>
        <end position="880"/>
    </location>
</feature>
<feature type="compositionally biased region" description="Polar residues" evidence="1">
    <location>
        <begin position="1010"/>
        <end position="1037"/>
    </location>
</feature>
<feature type="compositionally biased region" description="Low complexity" evidence="1">
    <location>
        <begin position="1120"/>
        <end position="1132"/>
    </location>
</feature>
<feature type="region of interest" description="Disordered" evidence="1">
    <location>
        <begin position="1106"/>
        <end position="1191"/>
    </location>
</feature>
<keyword evidence="3" id="KW-1185">Reference proteome</keyword>
<feature type="compositionally biased region" description="Low complexity" evidence="1">
    <location>
        <begin position="456"/>
        <end position="487"/>
    </location>
</feature>
<reference evidence="2" key="1">
    <citation type="submission" date="2020-09" db="EMBL/GenBank/DDBJ databases">
        <authorList>
            <person name="Kikuchi T."/>
        </authorList>
    </citation>
    <scope>NUCLEOTIDE SEQUENCE</scope>
    <source>
        <strain evidence="2">SH1</strain>
    </source>
</reference>
<feature type="compositionally biased region" description="Basic and acidic residues" evidence="1">
    <location>
        <begin position="176"/>
        <end position="195"/>
    </location>
</feature>
<feature type="region of interest" description="Disordered" evidence="1">
    <location>
        <begin position="613"/>
        <end position="765"/>
    </location>
</feature>
<dbReference type="Proteomes" id="UP000783686">
    <property type="component" value="Unassembled WGS sequence"/>
</dbReference>
<feature type="region of interest" description="Disordered" evidence="1">
    <location>
        <begin position="224"/>
        <end position="262"/>
    </location>
</feature>
<protein>
    <submittedName>
        <fullName evidence="2">Uncharacterized protein</fullName>
    </submittedName>
</protein>
<sequence length="1349" mass="151669">MVESQGSKRQDAVYSLSCNNINQLYPWSDIPQTLENLEHEDCRYGQQFDPIVDKNISFTCGPREYLASVVRLFGTNIQLGCCKLRTRDEMNCKTHRFGKPYGSEVRTEIELNAKLINALSVEGNTYLVRFCDLTPRASSDILEEARSTTTRKPTPATTATVTSTTQSTTEKATTQKVDEQKQQVHKPTPEEKSDLPDGQPIDMLKTLLIPKEKQPKDDSVLVHNSRPLRPIHGSPNLALHDGGDESSSTTVKPKKNKAMKVPATTMRVILESTTEDITTETTEGAIEAAERATETTEVATESKSSTGAKKSESTTEVSETNTQVTEKTSELSHSTTEATENDSEAAKQTTQSSDDNTSESEATQPSSVPKESKNSLPKMMFKKVDENDNEEDATEATSQIPLHRGHFERQQVTPEVVTATMGRTDATEASTLVESSSTEKTTSESEGKSKTKVETESTSTSEAQQEVTSESEATEQSSPTTTSSESTKTVEKSQTEQETESTSESTTESSKPTKKIAIHEHDARDEIPKPQEFAVQGVKTINKIKSPKASLADNDELTEDEKKEADSLMKSLMGIMDAEKALSEGRTPSEHEQREAERYLRERMNEMERKHFERLEQQQQEEEQQEAFEKEVKPDVAENRDFAEQVEIENKRVDEYTPEAPFDFGAFPSPPPNTELQTNIPQLPLRPQRPKSLMITEPVERSHTTSSFIEKEDNPPSYTDDKHNKPSEHTPSYVEEAGQEQEFVEDLSTTLKTRRPRPKPTTESPYLVAEDPVYLEQERIRQDRYYGRRLPLERGRHNGKVRGGRPSNLYIDEETETSPFDFGDIQEPAPLPSRYTPARHRHRLIVASQEDDQPSRRFNLNREEESVGPRTPFDPEVRRSPIPRIGAELTGFMELSEKPYLHAGSTNRRRQSKIHDNDYVKPLASVDEVQRASVGHVHDGNTMYSPDNNKPLEMSKMLEVVEQQDDQVEEITVPPKIFKKKVKKVIRRPRPVPLRVVDNDFLVPMTQNSEDGATTTVEQNESVNSKMTASGHKSSSDGYKVVPVEPVIPKRSSVSSVEELVAKQHVNQANGTTDDTHIHEEAPQDSEDFEEIKATEDTVANLRILKHPNHDDNEKRFEDINQQSSIDSSVSQIEKEHGTDSTLGSTKDSTESSTAASKDSTISGAHVTTMSTSSTEVEVTTPEEPSTTTLYDPKFFYQTPKIKRRQEKERYLTFCSKEMAIRDQDDMPVACGLDNEVWYPPRCPENTECFYTHDSFYRICCLNKSGKPVALPSHIPKDVLSHVKNIKQGSATRTYCAVHPDVSRVSGHYFADCWDDEDTLAKDLVNDRRLQDALWNKSISMIKDAGFQL</sequence>
<feature type="region of interest" description="Disordered" evidence="1">
    <location>
        <begin position="288"/>
        <end position="531"/>
    </location>
</feature>
<accession>A0A811KG65</accession>
<feature type="compositionally biased region" description="Basic and acidic residues" evidence="1">
    <location>
        <begin position="441"/>
        <end position="455"/>
    </location>
</feature>
<evidence type="ECO:0000313" key="2">
    <source>
        <dbReference type="EMBL" id="CAD5214304.1"/>
    </source>
</evidence>
<dbReference type="EMBL" id="CAJFDH010000003">
    <property type="protein sequence ID" value="CAD5214304.1"/>
    <property type="molecule type" value="Genomic_DNA"/>
</dbReference>